<name>S0FYB9_9BACT</name>
<comment type="caution">
    <text evidence="2">The sequence shown here is derived from an EMBL/GenBank/DDBJ whole genome shotgun (WGS) entry which is preliminary data.</text>
</comment>
<dbReference type="InterPro" id="IPR002716">
    <property type="entry name" value="PIN_dom"/>
</dbReference>
<protein>
    <submittedName>
        <fullName evidence="2">Toxin-antitoxin system, toxin component, PIN family</fullName>
    </submittedName>
</protein>
<accession>S0FYB9</accession>
<dbReference type="EMBL" id="APJX01000010">
    <property type="protein sequence ID" value="EMS78159.1"/>
    <property type="molecule type" value="Genomic_DNA"/>
</dbReference>
<dbReference type="AlphaFoldDB" id="S0FYB9"/>
<dbReference type="Pfam" id="PF13470">
    <property type="entry name" value="PIN_3"/>
    <property type="match status" value="1"/>
</dbReference>
<proteinExistence type="predicted"/>
<dbReference type="Proteomes" id="UP000014216">
    <property type="component" value="Unassembled WGS sequence"/>
</dbReference>
<evidence type="ECO:0000313" key="2">
    <source>
        <dbReference type="EMBL" id="EMS78159.1"/>
    </source>
</evidence>
<evidence type="ECO:0000313" key="3">
    <source>
        <dbReference type="Proteomes" id="UP000014216"/>
    </source>
</evidence>
<dbReference type="Gene3D" id="3.40.50.1010">
    <property type="entry name" value="5'-nuclease"/>
    <property type="match status" value="1"/>
</dbReference>
<organism evidence="2 3">
    <name type="scientific">Desulfotignum phosphitoxidans DSM 13687</name>
    <dbReference type="NCBI Taxonomy" id="1286635"/>
    <lineage>
        <taxon>Bacteria</taxon>
        <taxon>Pseudomonadati</taxon>
        <taxon>Thermodesulfobacteriota</taxon>
        <taxon>Desulfobacteria</taxon>
        <taxon>Desulfobacterales</taxon>
        <taxon>Desulfobacteraceae</taxon>
        <taxon>Desulfotignum</taxon>
    </lineage>
</organism>
<dbReference type="InterPro" id="IPR029060">
    <property type="entry name" value="PIN-like_dom_sf"/>
</dbReference>
<dbReference type="OrthoDB" id="3232645at2"/>
<reference evidence="2 3" key="1">
    <citation type="journal article" date="2013" name="Genome Announc.">
        <title>Draft Genome Sequence of Desulfotignum phosphitoxidans DSM 13687 Strain FiPS-3.</title>
        <authorList>
            <person name="Poehlein A."/>
            <person name="Daniel R."/>
            <person name="Simeonova D.D."/>
        </authorList>
    </citation>
    <scope>NUCLEOTIDE SEQUENCE [LARGE SCALE GENOMIC DNA]</scope>
    <source>
        <strain evidence="2 3">DSM 13687</strain>
    </source>
</reference>
<dbReference type="PATRIC" id="fig|1286635.3.peg.3999"/>
<feature type="domain" description="PIN" evidence="1">
    <location>
        <begin position="2"/>
        <end position="115"/>
    </location>
</feature>
<dbReference type="SUPFAM" id="SSF88723">
    <property type="entry name" value="PIN domain-like"/>
    <property type="match status" value="1"/>
</dbReference>
<dbReference type="RefSeq" id="WP_006967974.1">
    <property type="nucleotide sequence ID" value="NZ_APJX01000010.1"/>
</dbReference>
<keyword evidence="3" id="KW-1185">Reference proteome</keyword>
<evidence type="ECO:0000259" key="1">
    <source>
        <dbReference type="Pfam" id="PF13470"/>
    </source>
</evidence>
<sequence>MKILFDTNVVLDVMLDREPFAEPASELMSLVESKKISGLLCATTVTTIHYLSTRVLGSAKAQNQIRDLTMLFEIAAVNRTVIEDALISKFSDFEDAVLYQAARHAGAKAIVTRDLKGFKGSELPIYSPVEMLTALQLSNTRGD</sequence>
<gene>
    <name evidence="2" type="ORF">Dpo_10c01530</name>
</gene>